<evidence type="ECO:0000313" key="3">
    <source>
        <dbReference type="EMBL" id="SDJ86301.1"/>
    </source>
</evidence>
<keyword evidence="3" id="KW-0808">Transferase</keyword>
<dbReference type="InterPro" id="IPR000182">
    <property type="entry name" value="GNAT_dom"/>
</dbReference>
<evidence type="ECO:0000256" key="2">
    <source>
        <dbReference type="SAM" id="MobiDB-lite"/>
    </source>
</evidence>
<dbReference type="RefSeq" id="WP_074591118.1">
    <property type="nucleotide sequence ID" value="NZ_FNEI01000018.1"/>
</dbReference>
<keyword evidence="1" id="KW-0547">Nucleotide-binding</keyword>
<dbReference type="PANTHER" id="PTHR23074">
    <property type="entry name" value="AAA DOMAIN-CONTAINING"/>
    <property type="match status" value="1"/>
</dbReference>
<accession>A0A1G8X776</accession>
<dbReference type="InterPro" id="IPR016181">
    <property type="entry name" value="Acyl_CoA_acyltransferase"/>
</dbReference>
<dbReference type="EMBL" id="FNEI01000018">
    <property type="protein sequence ID" value="SDJ86301.1"/>
    <property type="molecule type" value="Genomic_DNA"/>
</dbReference>
<dbReference type="GO" id="GO:0016747">
    <property type="term" value="F:acyltransferase activity, transferring groups other than amino-acyl groups"/>
    <property type="evidence" value="ECO:0007669"/>
    <property type="project" value="InterPro"/>
</dbReference>
<evidence type="ECO:0000313" key="4">
    <source>
        <dbReference type="Proteomes" id="UP000182130"/>
    </source>
</evidence>
<dbReference type="GO" id="GO:0005524">
    <property type="term" value="F:ATP binding"/>
    <property type="evidence" value="ECO:0007669"/>
    <property type="project" value="UniProtKB-KW"/>
</dbReference>
<dbReference type="GO" id="GO:0016887">
    <property type="term" value="F:ATP hydrolysis activity"/>
    <property type="evidence" value="ECO:0007669"/>
    <property type="project" value="InterPro"/>
</dbReference>
<dbReference type="SMART" id="SM00382">
    <property type="entry name" value="AAA"/>
    <property type="match status" value="1"/>
</dbReference>
<evidence type="ECO:0000256" key="1">
    <source>
        <dbReference type="RuleBase" id="RU003651"/>
    </source>
</evidence>
<dbReference type="Proteomes" id="UP000182130">
    <property type="component" value="Unassembled WGS sequence"/>
</dbReference>
<name>A0A1G8X776_9MICC</name>
<reference evidence="4" key="1">
    <citation type="submission" date="2016-10" db="EMBL/GenBank/DDBJ databases">
        <authorList>
            <person name="Varghese N."/>
            <person name="Submissions S."/>
        </authorList>
    </citation>
    <scope>NUCLEOTIDE SEQUENCE [LARGE SCALE GENOMIC DNA]</scope>
    <source>
        <strain evidence="4">CGMCC 1.10783</strain>
    </source>
</reference>
<feature type="compositionally biased region" description="Low complexity" evidence="2">
    <location>
        <begin position="403"/>
        <end position="432"/>
    </location>
</feature>
<comment type="similarity">
    <text evidence="1">Belongs to the AAA ATPase family.</text>
</comment>
<dbReference type="Pfam" id="PF00004">
    <property type="entry name" value="AAA"/>
    <property type="match status" value="1"/>
</dbReference>
<dbReference type="Gene3D" id="3.40.630.30">
    <property type="match status" value="1"/>
</dbReference>
<dbReference type="SUPFAM" id="SSF55729">
    <property type="entry name" value="Acyl-CoA N-acyltransferases (Nat)"/>
    <property type="match status" value="1"/>
</dbReference>
<proteinExistence type="inferred from homology"/>
<dbReference type="InterPro" id="IPR050304">
    <property type="entry name" value="MT-severing_AAA_ATPase"/>
</dbReference>
<dbReference type="Gene3D" id="3.40.50.300">
    <property type="entry name" value="P-loop containing nucleotide triphosphate hydrolases"/>
    <property type="match status" value="1"/>
</dbReference>
<gene>
    <name evidence="3" type="ORF">SAMN05216555_11827</name>
</gene>
<dbReference type="Pfam" id="PF00583">
    <property type="entry name" value="Acetyltransf_1"/>
    <property type="match status" value="1"/>
</dbReference>
<sequence length="470" mass="50394">MTTWRIRDFHSSDLDGILHLWESLKADGVEPVYALSEVLASCQKDHAVVAVQGDQLVGAAVGRAAHDQGWIVFLSTLPEFRGRGIGTSLLAAVENRMAPHGLNKLSALMPESETRVEAFLGRGFVVKKNLRYFERTIPVQRQELEPLGLLGGRVLARDLWENVAGMRREKELLERRLVLPLAEADLADEFGVVPPRAVVLFGPPGTGKTTFAKAIASRLEWPFVEVFPSRLASDPKGLAGALRETFLEIAELEHAVVFIDEVEEIAAQRAGDPPSPLQGVTNELLKIIPAFREQPGRLLVCATNFIRALDSAFLRHGRFDYVIPIGLPDVHAREAMWQRFIPAAVVDTVDVALLVDRTEGFSPADIEFAARSASQRALEKAVYDDGGAASGASGTSGAGSASGGSASSASPAPSSSGPASSGPSSNAPSSNGRKGPTTQDYLDAIADTKTTVSKEVQEEFLEDIDALGRV</sequence>
<keyword evidence="1" id="KW-0067">ATP-binding</keyword>
<dbReference type="InterPro" id="IPR027417">
    <property type="entry name" value="P-loop_NTPase"/>
</dbReference>
<feature type="region of interest" description="Disordered" evidence="2">
    <location>
        <begin position="385"/>
        <end position="446"/>
    </location>
</feature>
<dbReference type="Gene3D" id="1.10.8.60">
    <property type="match status" value="1"/>
</dbReference>
<dbReference type="InterPro" id="IPR003593">
    <property type="entry name" value="AAA+_ATPase"/>
</dbReference>
<dbReference type="SUPFAM" id="SSF52540">
    <property type="entry name" value="P-loop containing nucleoside triphosphate hydrolases"/>
    <property type="match status" value="1"/>
</dbReference>
<organism evidence="3 4">
    <name type="scientific">Arthrobacter cupressi</name>
    <dbReference type="NCBI Taxonomy" id="1045773"/>
    <lineage>
        <taxon>Bacteria</taxon>
        <taxon>Bacillati</taxon>
        <taxon>Actinomycetota</taxon>
        <taxon>Actinomycetes</taxon>
        <taxon>Micrococcales</taxon>
        <taxon>Micrococcaceae</taxon>
        <taxon>Arthrobacter</taxon>
    </lineage>
</organism>
<dbReference type="PANTHER" id="PTHR23074:SF83">
    <property type="entry name" value="VACUOLAR PROTEIN SORTING-ASSOCIATED PROTEIN 4A"/>
    <property type="match status" value="1"/>
</dbReference>
<dbReference type="OrthoDB" id="9809379at2"/>
<dbReference type="PROSITE" id="PS51186">
    <property type="entry name" value="GNAT"/>
    <property type="match status" value="1"/>
</dbReference>
<dbReference type="STRING" id="1045773.SAMN05216555_11827"/>
<keyword evidence="4" id="KW-1185">Reference proteome</keyword>
<dbReference type="AlphaFoldDB" id="A0A1G8X776"/>
<dbReference type="InterPro" id="IPR003960">
    <property type="entry name" value="ATPase_AAA_CS"/>
</dbReference>
<dbReference type="CDD" id="cd19481">
    <property type="entry name" value="RecA-like_protease"/>
    <property type="match status" value="1"/>
</dbReference>
<dbReference type="PROSITE" id="PS00674">
    <property type="entry name" value="AAA"/>
    <property type="match status" value="1"/>
</dbReference>
<dbReference type="InterPro" id="IPR003959">
    <property type="entry name" value="ATPase_AAA_core"/>
</dbReference>
<dbReference type="CDD" id="cd04301">
    <property type="entry name" value="NAT_SF"/>
    <property type="match status" value="1"/>
</dbReference>
<protein>
    <submittedName>
        <fullName evidence="3">Acetyltransferase (GNAT) domain-containing protein</fullName>
    </submittedName>
</protein>